<reference evidence="2" key="1">
    <citation type="journal article" date="2022" name="bioRxiv">
        <title>Sequencing and chromosome-scale assembly of the giantPleurodeles waltlgenome.</title>
        <authorList>
            <person name="Brown T."/>
            <person name="Elewa A."/>
            <person name="Iarovenko S."/>
            <person name="Subramanian E."/>
            <person name="Araus A.J."/>
            <person name="Petzold A."/>
            <person name="Susuki M."/>
            <person name="Suzuki K.-i.T."/>
            <person name="Hayashi T."/>
            <person name="Toyoda A."/>
            <person name="Oliveira C."/>
            <person name="Osipova E."/>
            <person name="Leigh N.D."/>
            <person name="Simon A."/>
            <person name="Yun M.H."/>
        </authorList>
    </citation>
    <scope>NUCLEOTIDE SEQUENCE</scope>
    <source>
        <strain evidence="2">20211129_DDA</strain>
        <tissue evidence="2">Liver</tissue>
    </source>
</reference>
<feature type="region of interest" description="Disordered" evidence="1">
    <location>
        <begin position="136"/>
        <end position="177"/>
    </location>
</feature>
<proteinExistence type="predicted"/>
<feature type="compositionally biased region" description="Basic and acidic residues" evidence="1">
    <location>
        <begin position="155"/>
        <end position="167"/>
    </location>
</feature>
<feature type="compositionally biased region" description="Polar residues" evidence="1">
    <location>
        <begin position="224"/>
        <end position="237"/>
    </location>
</feature>
<comment type="caution">
    <text evidence="2">The sequence shown here is derived from an EMBL/GenBank/DDBJ whole genome shotgun (WGS) entry which is preliminary data.</text>
</comment>
<dbReference type="EMBL" id="JANPWB010000001">
    <property type="protein sequence ID" value="KAJ1215115.1"/>
    <property type="molecule type" value="Genomic_DNA"/>
</dbReference>
<gene>
    <name evidence="2" type="ORF">NDU88_002725</name>
</gene>
<keyword evidence="3" id="KW-1185">Reference proteome</keyword>
<name>A0AAV7WSH9_PLEWA</name>
<evidence type="ECO:0000256" key="1">
    <source>
        <dbReference type="SAM" id="MobiDB-lite"/>
    </source>
</evidence>
<dbReference type="Proteomes" id="UP001066276">
    <property type="component" value="Chromosome 1_1"/>
</dbReference>
<protein>
    <submittedName>
        <fullName evidence="2">Uncharacterized protein</fullName>
    </submittedName>
</protein>
<dbReference type="AlphaFoldDB" id="A0AAV7WSH9"/>
<organism evidence="2 3">
    <name type="scientific">Pleurodeles waltl</name>
    <name type="common">Iberian ribbed newt</name>
    <dbReference type="NCBI Taxonomy" id="8319"/>
    <lineage>
        <taxon>Eukaryota</taxon>
        <taxon>Metazoa</taxon>
        <taxon>Chordata</taxon>
        <taxon>Craniata</taxon>
        <taxon>Vertebrata</taxon>
        <taxon>Euteleostomi</taxon>
        <taxon>Amphibia</taxon>
        <taxon>Batrachia</taxon>
        <taxon>Caudata</taxon>
        <taxon>Salamandroidea</taxon>
        <taxon>Salamandridae</taxon>
        <taxon>Pleurodelinae</taxon>
        <taxon>Pleurodeles</taxon>
    </lineage>
</organism>
<sequence>MRRVLASQRFRVQTTPVCGNIMNMRRRVRALSFRHQDLFIHHQIMTRSYRQNNDVSNKVKREDGEALSIDISRTALSAYVTAPFSPQRNLQGWSTGVARVPAPAESVPCAPESGYWRVNGALTIASCLWAADGRARPGAGRPPGPAAHCSPLGGADKDGWRGPERPEASITSAHKGRCQRRQEAERFDDFVQASALGIQVTLSSPPRTIKEGEGHASQPHAPSRSATSAFLQYNTST</sequence>
<feature type="region of interest" description="Disordered" evidence="1">
    <location>
        <begin position="201"/>
        <end position="237"/>
    </location>
</feature>
<evidence type="ECO:0000313" key="2">
    <source>
        <dbReference type="EMBL" id="KAJ1215115.1"/>
    </source>
</evidence>
<accession>A0AAV7WSH9</accession>
<evidence type="ECO:0000313" key="3">
    <source>
        <dbReference type="Proteomes" id="UP001066276"/>
    </source>
</evidence>